<keyword evidence="2" id="KW-0808">Transferase</keyword>
<keyword evidence="5" id="KW-0067">ATP-binding</keyword>
<feature type="domain" description="Clp1 P-loop" evidence="6">
    <location>
        <begin position="210"/>
        <end position="393"/>
    </location>
</feature>
<dbReference type="InterPro" id="IPR027417">
    <property type="entry name" value="P-loop_NTPase"/>
</dbReference>
<dbReference type="Proteomes" id="UP000046392">
    <property type="component" value="Unplaced"/>
</dbReference>
<keyword evidence="7" id="KW-1185">Reference proteome</keyword>
<dbReference type="InterPro" id="IPR045116">
    <property type="entry name" value="Clp1/Grc3"/>
</dbReference>
<dbReference type="WBParaSite" id="SPAL_0000665700.1">
    <property type="protein sequence ID" value="SPAL_0000665700.1"/>
    <property type="gene ID" value="SPAL_0000665700"/>
</dbReference>
<dbReference type="GO" id="GO:0005524">
    <property type="term" value="F:ATP binding"/>
    <property type="evidence" value="ECO:0007669"/>
    <property type="project" value="UniProtKB-KW"/>
</dbReference>
<dbReference type="Gene3D" id="3.40.50.300">
    <property type="entry name" value="P-loop containing nucleotide triphosphate hydrolases"/>
    <property type="match status" value="1"/>
</dbReference>
<dbReference type="GO" id="GO:0051731">
    <property type="term" value="F:polynucleotide 5'-hydroxyl-kinase activity"/>
    <property type="evidence" value="ECO:0007669"/>
    <property type="project" value="InterPro"/>
</dbReference>
<organism evidence="7 8">
    <name type="scientific">Strongyloides papillosus</name>
    <name type="common">Intestinal threadworm</name>
    <dbReference type="NCBI Taxonomy" id="174720"/>
    <lineage>
        <taxon>Eukaryota</taxon>
        <taxon>Metazoa</taxon>
        <taxon>Ecdysozoa</taxon>
        <taxon>Nematoda</taxon>
        <taxon>Chromadorea</taxon>
        <taxon>Rhabditida</taxon>
        <taxon>Tylenchina</taxon>
        <taxon>Panagrolaimomorpha</taxon>
        <taxon>Strongyloidoidea</taxon>
        <taxon>Strongyloididae</taxon>
        <taxon>Strongyloides</taxon>
    </lineage>
</organism>
<evidence type="ECO:0000259" key="6">
    <source>
        <dbReference type="Pfam" id="PF16575"/>
    </source>
</evidence>
<evidence type="ECO:0000313" key="7">
    <source>
        <dbReference type="Proteomes" id="UP000046392"/>
    </source>
</evidence>
<evidence type="ECO:0000256" key="5">
    <source>
        <dbReference type="ARBA" id="ARBA00022840"/>
    </source>
</evidence>
<dbReference type="PANTHER" id="PTHR12755">
    <property type="entry name" value="CLEAVAGE/POLYADENYLATION FACTOR IA SUBUNIT CLP1P"/>
    <property type="match status" value="1"/>
</dbReference>
<dbReference type="STRING" id="174720.A0A0N5BL55"/>
<evidence type="ECO:0000256" key="1">
    <source>
        <dbReference type="ARBA" id="ARBA00011003"/>
    </source>
</evidence>
<protein>
    <submittedName>
        <fullName evidence="8">CLP1_P domain-containing protein</fullName>
    </submittedName>
</protein>
<dbReference type="InterPro" id="IPR032319">
    <property type="entry name" value="CLP1_P"/>
</dbReference>
<keyword evidence="4" id="KW-0418">Kinase</keyword>
<dbReference type="AlphaFoldDB" id="A0A0N5BL55"/>
<evidence type="ECO:0000256" key="2">
    <source>
        <dbReference type="ARBA" id="ARBA00022679"/>
    </source>
</evidence>
<comment type="similarity">
    <text evidence="1">Belongs to the Clp1 family. NOL9/GRC3 subfamily.</text>
</comment>
<accession>A0A0N5BL55</accession>
<reference evidence="8" key="1">
    <citation type="submission" date="2017-02" db="UniProtKB">
        <authorList>
            <consortium name="WormBaseParasite"/>
        </authorList>
    </citation>
    <scope>IDENTIFICATION</scope>
</reference>
<name>A0A0N5BL55_STREA</name>
<evidence type="ECO:0000256" key="3">
    <source>
        <dbReference type="ARBA" id="ARBA00022741"/>
    </source>
</evidence>
<dbReference type="Pfam" id="PF16575">
    <property type="entry name" value="CLP1_P"/>
    <property type="match status" value="1"/>
</dbReference>
<keyword evidence="3" id="KW-0547">Nucleotide-binding</keyword>
<dbReference type="GO" id="GO:0005634">
    <property type="term" value="C:nucleus"/>
    <property type="evidence" value="ECO:0007669"/>
    <property type="project" value="TreeGrafter"/>
</dbReference>
<evidence type="ECO:0000313" key="8">
    <source>
        <dbReference type="WBParaSite" id="SPAL_0000665700.1"/>
    </source>
</evidence>
<sequence length="592" mass="67681">MGSVEIFNLVNDTRVIMVFHQSGVERKYEYIYFGGFCELAVLHGRIEIQGYPVDTTNSSVSKPIVVSSFRKVKEQITITNITNNMENGVLVDDGRLKRLFPDDEETIDRVYASVRKNSAVLYLLRNEPSLLLQLIAMYPNYFKLNPNTIETRIFQNAAVLKKGCCSRDDCQLTNSYKTKVKEVVQKLSSTNKGSIIKILGCGSNENGALASCKYFVNTCLRIKNCHVYWADLNVEAPEFTPPGVVSLTHVREPILVDTYLHSNADVVHALYYGKSRVEGEDQRYVTMVSSISQEFMKITQRDKEKSYLLVMNTPPMRGVNKKDLITTIVGITGPDEIILCCQGKPSRYMPSNWDGNRAVIVEPPMSSDEDSEFMDNEAEKSEKRKILFSAYFSKFVHGIPDYFFTLNLSKWPSYHVDFSRVKLHLQGKQNTFEETTFDDALNVVLVALCERTSANNGGFSEHDLKKDTSLHVINHNYKGTLRRVNFRKTNLLFIGYGIITNVNQVNRTFDICTPIAREKLLKVNVLSKSGDFNIPSEILCLRGDKNFGYPRCSNDSIGWMGWNKDLSRYFDVNDKNDYRYYNDIEYKKIRES</sequence>
<evidence type="ECO:0000256" key="4">
    <source>
        <dbReference type="ARBA" id="ARBA00022777"/>
    </source>
</evidence>
<dbReference type="GO" id="GO:0000448">
    <property type="term" value="P:cleavage in ITS2 between 5.8S rRNA and LSU-rRNA of tricistronic rRNA transcript (SSU-rRNA, 5.8S rRNA, LSU-rRNA)"/>
    <property type="evidence" value="ECO:0007669"/>
    <property type="project" value="TreeGrafter"/>
</dbReference>
<dbReference type="PANTHER" id="PTHR12755:SF3">
    <property type="entry name" value="POLYNUCLEOTIDE 5'-HYDROXYL-KINASE NOL9"/>
    <property type="match status" value="1"/>
</dbReference>
<proteinExistence type="inferred from homology"/>